<name>A0A388SHA5_9BURK</name>
<evidence type="ECO:0000313" key="8">
    <source>
        <dbReference type="EMBL" id="GBO94064.1"/>
    </source>
</evidence>
<protein>
    <submittedName>
        <fullName evidence="8">Threonine transporter RhtB</fullName>
    </submittedName>
</protein>
<keyword evidence="6 7" id="KW-0472">Membrane</keyword>
<dbReference type="InterPro" id="IPR001123">
    <property type="entry name" value="LeuE-type"/>
</dbReference>
<keyword evidence="9" id="KW-1185">Reference proteome</keyword>
<keyword evidence="4 7" id="KW-0812">Transmembrane</keyword>
<dbReference type="OrthoDB" id="9804822at2"/>
<feature type="transmembrane region" description="Helical" evidence="7">
    <location>
        <begin position="44"/>
        <end position="65"/>
    </location>
</feature>
<feature type="transmembrane region" description="Helical" evidence="7">
    <location>
        <begin position="71"/>
        <end position="91"/>
    </location>
</feature>
<keyword evidence="5 7" id="KW-1133">Transmembrane helix</keyword>
<sequence>MHFETWLSFFALCWGISLSPGPAQLASLSAALNYGWKKCVPQSLGLGLGVLGLVMVVGVGIGAILAASPSLFFIIRLLGCAYLVWLGISLLRAKGHAVIIEEHEAAPERTGWQLFRQGFLVNITNPKGLVFFISLLTPFINTDAPILLQYFEMGLTCGFTDFCVMTGVSLAAAAVASRMKGARNVTRMNRVFGTVFVLIGCGLFFFNL</sequence>
<dbReference type="GO" id="GO:0042970">
    <property type="term" value="F:homoserine transmembrane transporter activity"/>
    <property type="evidence" value="ECO:0007669"/>
    <property type="project" value="TreeGrafter"/>
</dbReference>
<dbReference type="PANTHER" id="PTHR30086">
    <property type="entry name" value="ARGININE EXPORTER PROTEIN ARGO"/>
    <property type="match status" value="1"/>
</dbReference>
<evidence type="ECO:0000256" key="1">
    <source>
        <dbReference type="ARBA" id="ARBA00004651"/>
    </source>
</evidence>
<reference evidence="8 9" key="1">
    <citation type="journal article" date="2018" name="Int. J. Syst. Evol. Microbiol.">
        <title>Mesosutterella multiformis gen. nov., sp. nov., a member of the family Sutterellaceae and Sutterella megalosphaeroides sp. nov., isolated from human faeces.</title>
        <authorList>
            <person name="Sakamoto M."/>
            <person name="Ikeyama N."/>
            <person name="Kunihiro T."/>
            <person name="Iino T."/>
            <person name="Yuki M."/>
            <person name="Ohkuma M."/>
        </authorList>
    </citation>
    <scope>NUCLEOTIDE SEQUENCE [LARGE SCALE GENOMIC DNA]</scope>
    <source>
        <strain evidence="8 9">4NBBH2</strain>
    </source>
</reference>
<evidence type="ECO:0000256" key="2">
    <source>
        <dbReference type="ARBA" id="ARBA00007928"/>
    </source>
</evidence>
<feature type="transmembrane region" description="Helical" evidence="7">
    <location>
        <begin position="119"/>
        <end position="141"/>
    </location>
</feature>
<dbReference type="Pfam" id="PF01810">
    <property type="entry name" value="LysE"/>
    <property type="match status" value="1"/>
</dbReference>
<dbReference type="GO" id="GO:0005886">
    <property type="term" value="C:plasma membrane"/>
    <property type="evidence" value="ECO:0007669"/>
    <property type="project" value="UniProtKB-SubCell"/>
</dbReference>
<dbReference type="Proteomes" id="UP000266091">
    <property type="component" value="Unassembled WGS sequence"/>
</dbReference>
<feature type="transmembrane region" description="Helical" evidence="7">
    <location>
        <begin position="6"/>
        <end position="32"/>
    </location>
</feature>
<accession>A0A388SHA5</accession>
<dbReference type="RefSeq" id="WP_116270329.1">
    <property type="nucleotide sequence ID" value="NZ_BGZJ01000001.1"/>
</dbReference>
<comment type="caution">
    <text evidence="8">The sequence shown here is derived from an EMBL/GenBank/DDBJ whole genome shotgun (WGS) entry which is preliminary data.</text>
</comment>
<organism evidence="8 9">
    <name type="scientific">Mesosutterella multiformis</name>
    <dbReference type="NCBI Taxonomy" id="2259133"/>
    <lineage>
        <taxon>Bacteria</taxon>
        <taxon>Pseudomonadati</taxon>
        <taxon>Pseudomonadota</taxon>
        <taxon>Betaproteobacteria</taxon>
        <taxon>Burkholderiales</taxon>
        <taxon>Sutterellaceae</taxon>
        <taxon>Mesosutterella</taxon>
    </lineage>
</organism>
<gene>
    <name evidence="8" type="ORF">MESMUL_14180</name>
</gene>
<evidence type="ECO:0000256" key="7">
    <source>
        <dbReference type="SAM" id="Phobius"/>
    </source>
</evidence>
<feature type="transmembrane region" description="Helical" evidence="7">
    <location>
        <begin position="153"/>
        <end position="176"/>
    </location>
</feature>
<feature type="transmembrane region" description="Helical" evidence="7">
    <location>
        <begin position="188"/>
        <end position="206"/>
    </location>
</feature>
<comment type="similarity">
    <text evidence="2">Belongs to the Rht family.</text>
</comment>
<evidence type="ECO:0000256" key="4">
    <source>
        <dbReference type="ARBA" id="ARBA00022692"/>
    </source>
</evidence>
<dbReference type="PIRSF" id="PIRSF006324">
    <property type="entry name" value="LeuE"/>
    <property type="match status" value="1"/>
</dbReference>
<evidence type="ECO:0000256" key="5">
    <source>
        <dbReference type="ARBA" id="ARBA00022989"/>
    </source>
</evidence>
<evidence type="ECO:0000256" key="6">
    <source>
        <dbReference type="ARBA" id="ARBA00023136"/>
    </source>
</evidence>
<evidence type="ECO:0000256" key="3">
    <source>
        <dbReference type="ARBA" id="ARBA00022475"/>
    </source>
</evidence>
<comment type="subcellular location">
    <subcellularLocation>
        <location evidence="1">Cell membrane</location>
        <topology evidence="1">Multi-pass membrane protein</topology>
    </subcellularLocation>
</comment>
<evidence type="ECO:0000313" key="9">
    <source>
        <dbReference type="Proteomes" id="UP000266091"/>
    </source>
</evidence>
<keyword evidence="3" id="KW-1003">Cell membrane</keyword>
<proteinExistence type="inferred from homology"/>
<dbReference type="AlphaFoldDB" id="A0A388SHA5"/>
<dbReference type="EMBL" id="BGZJ01000001">
    <property type="protein sequence ID" value="GBO94064.1"/>
    <property type="molecule type" value="Genomic_DNA"/>
</dbReference>
<dbReference type="PANTHER" id="PTHR30086:SF14">
    <property type="entry name" value="HOMOSERINE_HOMOSERINE LACTONE EFFLUX PROTEIN"/>
    <property type="match status" value="1"/>
</dbReference>